<reference evidence="2 3" key="2">
    <citation type="submission" date="2020-08" db="EMBL/GenBank/DDBJ databases">
        <title>The Agave Microbiome: Exploring the role of microbial communities in plant adaptations to desert environments.</title>
        <authorList>
            <person name="Partida-Martinez L.P."/>
        </authorList>
    </citation>
    <scope>NUCLEOTIDE SEQUENCE [LARGE SCALE GENOMIC DNA]</scope>
    <source>
        <strain evidence="2 3">AT2.17</strain>
    </source>
</reference>
<dbReference type="EMBL" id="JACCBW010000002">
    <property type="protein sequence ID" value="NYE36885.1"/>
    <property type="molecule type" value="Genomic_DNA"/>
</dbReference>
<reference evidence="2 3" key="1">
    <citation type="submission" date="2020-07" db="EMBL/GenBank/DDBJ databases">
        <authorList>
            <person name="Partida-Martinez L."/>
            <person name="Huntemann M."/>
            <person name="Clum A."/>
            <person name="Wang J."/>
            <person name="Palaniappan K."/>
            <person name="Ritter S."/>
            <person name="Chen I.-M."/>
            <person name="Stamatis D."/>
            <person name="Reddy T."/>
            <person name="O'Malley R."/>
            <person name="Daum C."/>
            <person name="Shapiro N."/>
            <person name="Ivanova N."/>
            <person name="Kyrpides N."/>
            <person name="Woyke T."/>
        </authorList>
    </citation>
    <scope>NUCLEOTIDE SEQUENCE [LARGE SCALE GENOMIC DNA]</scope>
    <source>
        <strain evidence="2 3">AT2.17</strain>
    </source>
</reference>
<evidence type="ECO:0000313" key="3">
    <source>
        <dbReference type="Proteomes" id="UP000549911"/>
    </source>
</evidence>
<accession>A0A7Y9H2Y8</accession>
<evidence type="ECO:0000256" key="1">
    <source>
        <dbReference type="SAM" id="MobiDB-lite"/>
    </source>
</evidence>
<feature type="compositionally biased region" description="Basic and acidic residues" evidence="1">
    <location>
        <begin position="1"/>
        <end position="28"/>
    </location>
</feature>
<dbReference type="Proteomes" id="UP000549911">
    <property type="component" value="Unassembled WGS sequence"/>
</dbReference>
<comment type="caution">
    <text evidence="2">The sequence shown here is derived from an EMBL/GenBank/DDBJ whole genome shotgun (WGS) entry which is preliminary data.</text>
</comment>
<evidence type="ECO:0000313" key="2">
    <source>
        <dbReference type="EMBL" id="NYE36885.1"/>
    </source>
</evidence>
<dbReference type="AlphaFoldDB" id="A0A7Y9H2Y8"/>
<protein>
    <submittedName>
        <fullName evidence="2">Uncharacterized protein</fullName>
    </submittedName>
</protein>
<keyword evidence="3" id="KW-1185">Reference proteome</keyword>
<organism evidence="2 3">
    <name type="scientific">Nocardioides cavernae</name>
    <dbReference type="NCBI Taxonomy" id="1921566"/>
    <lineage>
        <taxon>Bacteria</taxon>
        <taxon>Bacillati</taxon>
        <taxon>Actinomycetota</taxon>
        <taxon>Actinomycetes</taxon>
        <taxon>Propionibacteriales</taxon>
        <taxon>Nocardioidaceae</taxon>
        <taxon>Nocardioides</taxon>
    </lineage>
</organism>
<proteinExistence type="predicted"/>
<gene>
    <name evidence="2" type="ORF">F4692_002018</name>
</gene>
<feature type="region of interest" description="Disordered" evidence="1">
    <location>
        <begin position="61"/>
        <end position="103"/>
    </location>
</feature>
<feature type="compositionally biased region" description="Low complexity" evidence="1">
    <location>
        <begin position="88"/>
        <end position="97"/>
    </location>
</feature>
<sequence length="203" mass="20917">MLTDEDLTRQLRDAFRGDAGDMTYDRAAPRPRTRPAWARPGLVALPTVGAVAAAVLVLGSVDDPTPPAPRDVTTAAPSTGGSTGGSTGSSTAAPTAGETDAADPGTEEIELAGMTFTVRQQAGDTSMGLLAEYPLDELPAWAEPVELESGASAKVWVGVDPQTGRASMVVESPVRWGGRLTGLASPDLSLEQMTEVARSGRLS</sequence>
<name>A0A7Y9H2Y8_9ACTN</name>
<dbReference type="RefSeq" id="WP_179619506.1">
    <property type="nucleotide sequence ID" value="NZ_JACCBW010000002.1"/>
</dbReference>
<feature type="region of interest" description="Disordered" evidence="1">
    <location>
        <begin position="1"/>
        <end position="34"/>
    </location>
</feature>